<dbReference type="WBParaSite" id="SMUV_0000144801-mRNA-1">
    <property type="protein sequence ID" value="SMUV_0000144801-mRNA-1"/>
    <property type="gene ID" value="SMUV_0000144801"/>
</dbReference>
<organism evidence="2 3">
    <name type="scientific">Syphacia muris</name>
    <dbReference type="NCBI Taxonomy" id="451379"/>
    <lineage>
        <taxon>Eukaryota</taxon>
        <taxon>Metazoa</taxon>
        <taxon>Ecdysozoa</taxon>
        <taxon>Nematoda</taxon>
        <taxon>Chromadorea</taxon>
        <taxon>Rhabditida</taxon>
        <taxon>Spirurina</taxon>
        <taxon>Oxyuridomorpha</taxon>
        <taxon>Oxyuroidea</taxon>
        <taxon>Oxyuridae</taxon>
        <taxon>Syphacia</taxon>
    </lineage>
</organism>
<reference evidence="3" key="1">
    <citation type="submission" date="2017-02" db="UniProtKB">
        <authorList>
            <consortium name="WormBaseParasite"/>
        </authorList>
    </citation>
    <scope>IDENTIFICATION</scope>
</reference>
<feature type="region of interest" description="Disordered" evidence="1">
    <location>
        <begin position="490"/>
        <end position="536"/>
    </location>
</feature>
<dbReference type="PANTHER" id="PTHR22084:SF4">
    <property type="entry name" value="BZIP DOMAIN-CONTAINING PROTEIN"/>
    <property type="match status" value="1"/>
</dbReference>
<sequence length="1060" mass="120874">MVFDMMLFLGVLANVSNERLSCVILLYESSSKQVVRVRVGTISANAYWFLIFFITESFVIDVDLNCFSHVFSEKNYGESRLNEKITTLHFYFCYVIIIVLNTNDTTSTSVVYQSTGTPTFYTTTGSPFQSNSAYIPSQTTDERKDYITVIPAGVHLSTASGIIPVNVSSCFTNPSECNEKSCITQMVQLTPIQTLPSVLPSENHQMIYDSVYVDQQEASTSGMLNDLSHMQMDNTANTTASVESDQKFDPSVKTSSIDTASLVGSDISDNSLQLKRMKQAEAARQRYQRLTPEERKEINAKRTLAQKRKRQRDKEIEELEGILRKSKDIVDDPAINEQLREKRIRARRAEAARLRYQRMSSEERRIYNQKRRMRQLGLQGIFFFIFWLYTTKRIAGQKKAAMDDEKVRQRILEQNAKKAEAARLRYHRMTEEEKRIYNQRRTEAFRRRRIQEEILLSTPAGRISAEALNKAQQIMMRNAKRAEAARLRYQRMTPEQRKAYNQKRSSAKKARERMSQANSAQSSANTSSTTNEQQQQLQINGDSLQNVLDNAVNEEALNALEKDVVRRTRQANMVLMKQRRNSVVDHVVMVRTAPDGTQTIIPATTLDDGKQVFHIPRNTTQHGLETINGGTVAIMDSTANKQEPLQLTTVPILSMPDQSSEPNDRPPEAHQLVPAAISQLPIMPQLAELHPLRPPTPTSETAQTDSQLNRNQAHSQQQPIIFAVQEAQQSVAHQIIVADLNQPTGVVLSSMSNQIRSRGRPPIYAAAAVAIQQQQQPAEQEQQGSVVLVPTTQLPLPVDSAVQSASLRSNNSRTLKNPNQVSVPSTGTQDILAVATAAVGNTVELTPQQKLEIQRAKRAERARMRYHNMSEEERRNFNARRANALRKARLRDEHLCMLAENAELNGGTLDEETLVQIEEAQRRRARRAEAARLKYHRMSSEERRQYNAVRDAQRRQSRAFVELLNSIFLLVMGLIFSRKREQEAAALSRQQQQHQQEQKQPKPQNDQSQQQQARQNEVRLIHLNFKVHVHDHQDNDTTNQTLIFDTYIQYEQPLEGNWDR</sequence>
<keyword evidence="2" id="KW-1185">Reference proteome</keyword>
<feature type="compositionally biased region" description="Low complexity" evidence="1">
    <location>
        <begin position="515"/>
        <end position="536"/>
    </location>
</feature>
<feature type="region of interest" description="Disordered" evidence="1">
    <location>
        <begin position="689"/>
        <end position="715"/>
    </location>
</feature>
<feature type="region of interest" description="Disordered" evidence="1">
    <location>
        <begin position="985"/>
        <end position="1014"/>
    </location>
</feature>
<feature type="compositionally biased region" description="Polar residues" evidence="1">
    <location>
        <begin position="698"/>
        <end position="715"/>
    </location>
</feature>
<evidence type="ECO:0000313" key="3">
    <source>
        <dbReference type="WBParaSite" id="SMUV_0000144801-mRNA-1"/>
    </source>
</evidence>
<proteinExistence type="predicted"/>
<feature type="compositionally biased region" description="Low complexity" evidence="1">
    <location>
        <begin position="1001"/>
        <end position="1014"/>
    </location>
</feature>
<dbReference type="STRING" id="451379.A0A0N5ABC2"/>
<evidence type="ECO:0000313" key="2">
    <source>
        <dbReference type="Proteomes" id="UP000046393"/>
    </source>
</evidence>
<dbReference type="AlphaFoldDB" id="A0A0N5ABC2"/>
<protein>
    <submittedName>
        <fullName evidence="3">BZIP domain-containing protein</fullName>
    </submittedName>
</protein>
<dbReference type="Proteomes" id="UP000046393">
    <property type="component" value="Unplaced"/>
</dbReference>
<dbReference type="PANTHER" id="PTHR22084">
    <property type="entry name" value="GEX INTERACTING PROTEIN PROTEIN 4"/>
    <property type="match status" value="1"/>
</dbReference>
<name>A0A0N5ABC2_9BILA</name>
<accession>A0A0N5ABC2</accession>
<evidence type="ECO:0000256" key="1">
    <source>
        <dbReference type="SAM" id="MobiDB-lite"/>
    </source>
</evidence>